<dbReference type="PANTHER" id="PTHR47791:SF1">
    <property type="entry name" value="ENDO MANNANASE, GH76 FAMILY (EUROFUNG)"/>
    <property type="match status" value="1"/>
</dbReference>
<evidence type="ECO:0000256" key="1">
    <source>
        <dbReference type="SAM" id="SignalP"/>
    </source>
</evidence>
<dbReference type="OrthoDB" id="9984024at2759"/>
<gene>
    <name evidence="2" type="ORF">HYALB_00013537</name>
</gene>
<reference evidence="2" key="1">
    <citation type="submission" date="2021-07" db="EMBL/GenBank/DDBJ databases">
        <authorList>
            <person name="Durling M."/>
        </authorList>
    </citation>
    <scope>NUCLEOTIDE SEQUENCE</scope>
</reference>
<accession>A0A9N9LQT4</accession>
<dbReference type="Gene3D" id="1.50.10.20">
    <property type="match status" value="1"/>
</dbReference>
<evidence type="ECO:0000313" key="3">
    <source>
        <dbReference type="Proteomes" id="UP000701801"/>
    </source>
</evidence>
<keyword evidence="3" id="KW-1185">Reference proteome</keyword>
<dbReference type="AlphaFoldDB" id="A0A9N9LQT4"/>
<sequence>MFSTSQILVILLAAVNFSLALPHPAPESSANPHWKQIGRLLRSRATTQEYVAYSVAGINQLQTWYSAATGLWGNLWWPSANVVTMMADFEEYFPHMVEPTTRLVYPTTLKMAPISSGFAGFLNGSTMMTCDDHYLDVAAQIFEDSKSVWGQATCGGLWWDKAEIQNGAVENELYITTAAKLANRRPTTPSPGYYYQEAVKTYDWFIKFGLINKDNLINNGLNLQTCKNDGNPVFSYNQGIILSGLAELSWALAGIKELTDENGILHEKCEATKSCNADMEQFKGVFGRNIQYLVNRAAIPAETRNTYKTFLQKNADSIWAHDNVSNQLGLVWSGPDSKATVQTQSSALDAIVGAACVS</sequence>
<dbReference type="PANTHER" id="PTHR47791">
    <property type="entry name" value="MEIOTICALLY UP-REGULATED GENE 191 PROTEIN"/>
    <property type="match status" value="1"/>
</dbReference>
<feature type="chain" id="PRO_5040163243" description="Mannan endo-1,6-alpha-mannosidase" evidence="1">
    <location>
        <begin position="21"/>
        <end position="358"/>
    </location>
</feature>
<evidence type="ECO:0008006" key="4">
    <source>
        <dbReference type="Google" id="ProtNLM"/>
    </source>
</evidence>
<organism evidence="2 3">
    <name type="scientific">Hymenoscyphus albidus</name>
    <dbReference type="NCBI Taxonomy" id="595503"/>
    <lineage>
        <taxon>Eukaryota</taxon>
        <taxon>Fungi</taxon>
        <taxon>Dikarya</taxon>
        <taxon>Ascomycota</taxon>
        <taxon>Pezizomycotina</taxon>
        <taxon>Leotiomycetes</taxon>
        <taxon>Helotiales</taxon>
        <taxon>Helotiaceae</taxon>
        <taxon>Hymenoscyphus</taxon>
    </lineage>
</organism>
<dbReference type="SUPFAM" id="SSF48208">
    <property type="entry name" value="Six-hairpin glycosidases"/>
    <property type="match status" value="1"/>
</dbReference>
<proteinExistence type="predicted"/>
<keyword evidence="1" id="KW-0732">Signal</keyword>
<protein>
    <recommendedName>
        <fullName evidence="4">Mannan endo-1,6-alpha-mannosidase</fullName>
    </recommendedName>
</protein>
<dbReference type="InterPro" id="IPR005198">
    <property type="entry name" value="Glyco_hydro_76"/>
</dbReference>
<dbReference type="InterPro" id="IPR053169">
    <property type="entry name" value="MUG_Protein"/>
</dbReference>
<dbReference type="Proteomes" id="UP000701801">
    <property type="component" value="Unassembled WGS sequence"/>
</dbReference>
<evidence type="ECO:0000313" key="2">
    <source>
        <dbReference type="EMBL" id="CAG8979609.1"/>
    </source>
</evidence>
<dbReference type="EMBL" id="CAJVRM010000324">
    <property type="protein sequence ID" value="CAG8979609.1"/>
    <property type="molecule type" value="Genomic_DNA"/>
</dbReference>
<dbReference type="InterPro" id="IPR008928">
    <property type="entry name" value="6-hairpin_glycosidase_sf"/>
</dbReference>
<dbReference type="GO" id="GO:0005975">
    <property type="term" value="P:carbohydrate metabolic process"/>
    <property type="evidence" value="ECO:0007669"/>
    <property type="project" value="InterPro"/>
</dbReference>
<dbReference type="Pfam" id="PF03663">
    <property type="entry name" value="Glyco_hydro_76"/>
    <property type="match status" value="1"/>
</dbReference>
<comment type="caution">
    <text evidence="2">The sequence shown here is derived from an EMBL/GenBank/DDBJ whole genome shotgun (WGS) entry which is preliminary data.</text>
</comment>
<name>A0A9N9LQT4_9HELO</name>
<feature type="signal peptide" evidence="1">
    <location>
        <begin position="1"/>
        <end position="20"/>
    </location>
</feature>